<keyword evidence="5" id="KW-0732">Signal</keyword>
<dbReference type="PANTHER" id="PTHR35008:SF8">
    <property type="entry name" value="ALCOHOL DEHYDROGENASE CYTOCHROME C SUBUNIT"/>
    <property type="match status" value="1"/>
</dbReference>
<dbReference type="GO" id="GO:0005506">
    <property type="term" value="F:iron ion binding"/>
    <property type="evidence" value="ECO:0007669"/>
    <property type="project" value="InterPro"/>
</dbReference>
<protein>
    <submittedName>
        <fullName evidence="14">Fructose dehydrogenase cytochrome subunit</fullName>
    </submittedName>
</protein>
<dbReference type="AlphaFoldDB" id="A0A1N7S7S4"/>
<evidence type="ECO:0000256" key="11">
    <source>
        <dbReference type="SAM" id="MobiDB-lite"/>
    </source>
</evidence>
<keyword evidence="2" id="KW-1003">Cell membrane</keyword>
<keyword evidence="8 12" id="KW-0472">Membrane</keyword>
<dbReference type="Pfam" id="PF00034">
    <property type="entry name" value="Cytochrom_C"/>
    <property type="match status" value="2"/>
</dbReference>
<dbReference type="GO" id="GO:0016614">
    <property type="term" value="F:oxidoreductase activity, acting on CH-OH group of donors"/>
    <property type="evidence" value="ECO:0007669"/>
    <property type="project" value="InterPro"/>
</dbReference>
<dbReference type="InterPro" id="IPR036909">
    <property type="entry name" value="Cyt_c-like_dom_sf"/>
</dbReference>
<dbReference type="InterPro" id="IPR014353">
    <property type="entry name" value="Membr-bd_ADH_cyt_c"/>
</dbReference>
<evidence type="ECO:0000256" key="12">
    <source>
        <dbReference type="SAM" id="Phobius"/>
    </source>
</evidence>
<evidence type="ECO:0000259" key="13">
    <source>
        <dbReference type="PROSITE" id="PS51007"/>
    </source>
</evidence>
<keyword evidence="7 10" id="KW-0408">Iron</keyword>
<name>A0A1N7S7S4_9BURK</name>
<feature type="binding site" description="covalent" evidence="9">
    <location>
        <position position="396"/>
    </location>
    <ligand>
        <name>heme c</name>
        <dbReference type="ChEBI" id="CHEBI:61717"/>
        <label>3</label>
    </ligand>
</feature>
<organism evidence="14 15">
    <name type="scientific">Paraburkholderia piptadeniae</name>
    <dbReference type="NCBI Taxonomy" id="1701573"/>
    <lineage>
        <taxon>Bacteria</taxon>
        <taxon>Pseudomonadati</taxon>
        <taxon>Pseudomonadota</taxon>
        <taxon>Betaproteobacteria</taxon>
        <taxon>Burkholderiales</taxon>
        <taxon>Burkholderiaceae</taxon>
        <taxon>Paraburkholderia</taxon>
    </lineage>
</organism>
<feature type="binding site" description="covalent" evidence="9">
    <location>
        <position position="399"/>
    </location>
    <ligand>
        <name>heme c</name>
        <dbReference type="ChEBI" id="CHEBI:61717"/>
        <label>3</label>
    </ligand>
</feature>
<dbReference type="SUPFAM" id="SSF46626">
    <property type="entry name" value="Cytochrome c"/>
    <property type="match status" value="3"/>
</dbReference>
<dbReference type="EMBL" id="CYGY02000034">
    <property type="protein sequence ID" value="SIT43073.1"/>
    <property type="molecule type" value="Genomic_DNA"/>
</dbReference>
<feature type="domain" description="Cytochrome c" evidence="13">
    <location>
        <begin position="101"/>
        <end position="204"/>
    </location>
</feature>
<proteinExistence type="predicted"/>
<evidence type="ECO:0000313" key="15">
    <source>
        <dbReference type="Proteomes" id="UP000195569"/>
    </source>
</evidence>
<feature type="transmembrane region" description="Helical" evidence="12">
    <location>
        <begin position="38"/>
        <end position="57"/>
    </location>
</feature>
<comment type="caution">
    <text evidence="14">The sequence shown here is derived from an EMBL/GenBank/DDBJ whole genome shotgun (WGS) entry which is preliminary data.</text>
</comment>
<dbReference type="GO" id="GO:0009055">
    <property type="term" value="F:electron transfer activity"/>
    <property type="evidence" value="ECO:0007669"/>
    <property type="project" value="InterPro"/>
</dbReference>
<keyword evidence="12" id="KW-0812">Transmembrane</keyword>
<dbReference type="RefSeq" id="WP_235850875.1">
    <property type="nucleotide sequence ID" value="NZ_CYGY02000034.1"/>
</dbReference>
<evidence type="ECO:0000256" key="7">
    <source>
        <dbReference type="ARBA" id="ARBA00023004"/>
    </source>
</evidence>
<feature type="binding site" description="covalent" evidence="9">
    <location>
        <position position="264"/>
    </location>
    <ligand>
        <name>heme c</name>
        <dbReference type="ChEBI" id="CHEBI:61717"/>
        <label>2</label>
    </ligand>
</feature>
<comment type="cofactor">
    <cofactor evidence="9">
        <name>heme c</name>
        <dbReference type="ChEBI" id="CHEBI:61717"/>
    </cofactor>
    <text evidence="9">Binds 3 heme c groups covalently per subunit.</text>
</comment>
<keyword evidence="15" id="KW-1185">Reference proteome</keyword>
<keyword evidence="6" id="KW-0677">Repeat</keyword>
<evidence type="ECO:0000256" key="1">
    <source>
        <dbReference type="ARBA" id="ARBA00004236"/>
    </source>
</evidence>
<dbReference type="InterPro" id="IPR051459">
    <property type="entry name" value="Cytochrome_c-type_DH"/>
</dbReference>
<feature type="binding site" description="axial binding residue" evidence="10">
    <location>
        <position position="400"/>
    </location>
    <ligand>
        <name>heme c</name>
        <dbReference type="ChEBI" id="CHEBI:61717"/>
        <label>3</label>
    </ligand>
    <ligandPart>
        <name>Fe</name>
        <dbReference type="ChEBI" id="CHEBI:18248"/>
    </ligandPart>
</feature>
<feature type="binding site" description="axial binding residue" evidence="10">
    <location>
        <position position="119"/>
    </location>
    <ligand>
        <name>heme c</name>
        <dbReference type="ChEBI" id="CHEBI:61717"/>
        <label>1</label>
    </ligand>
    <ligandPart>
        <name>Fe</name>
        <dbReference type="ChEBI" id="CHEBI:18248"/>
    </ligandPart>
</feature>
<evidence type="ECO:0000256" key="2">
    <source>
        <dbReference type="ARBA" id="ARBA00022475"/>
    </source>
</evidence>
<accession>A0A1N7S7S4</accession>
<evidence type="ECO:0000256" key="3">
    <source>
        <dbReference type="ARBA" id="ARBA00022617"/>
    </source>
</evidence>
<feature type="region of interest" description="Disordered" evidence="11">
    <location>
        <begin position="1"/>
        <end position="20"/>
    </location>
</feature>
<evidence type="ECO:0000256" key="8">
    <source>
        <dbReference type="ARBA" id="ARBA00023136"/>
    </source>
</evidence>
<dbReference type="PIRSF" id="PIRSF000018">
    <property type="entry name" value="Mb_ADH_cyt_c"/>
    <property type="match status" value="1"/>
</dbReference>
<evidence type="ECO:0000256" key="4">
    <source>
        <dbReference type="ARBA" id="ARBA00022723"/>
    </source>
</evidence>
<feature type="binding site" description="covalent" evidence="9">
    <location>
        <position position="261"/>
    </location>
    <ligand>
        <name>heme c</name>
        <dbReference type="ChEBI" id="CHEBI:61717"/>
        <label>2</label>
    </ligand>
</feature>
<evidence type="ECO:0000256" key="5">
    <source>
        <dbReference type="ARBA" id="ARBA00022729"/>
    </source>
</evidence>
<sequence>MMNQHMSRARKPGERTGNLDATVFSGSRRAALKCRRRIWKMAALAAAFSLFALYLAWLEAYDAAPRHNDDAPLAEAAAQGAALSAGTGAAPAGDATGTGPDLVKRGEYLARVGDCIACHTSDKGRPFAGGLAIHTPFGTIYTPNITPDPDTGIGHWTDADFMRAMHEGIGKEGERLYPAFPYVEYTKVTERDVQAIRAYLNTVVPVHYTPPANNLSFPFNLRWLMFFWNLLNFDEGRFVPDPKQSAEWNRGAYLVQGLAHCEECHTPRNFTQGLKTSERFSGAIQAGWHAYNITPHKMSGIGGWTDQDVTSYLSTGVAPGRANAAGPMADVVADSTQYLDSEDLRSIATYLRTVKPIDKGESRARAGWGAPASDVVALRGTKINGANGAQLFLANCATCHNWTGEGVGASAPGAYPSLIHNTVSGASDANNLAMVILHGVSRTTKVADVLMPAFDRDLSNEQIAAITNYVTKRFGNPQSTVSVEQIGNLRATPQ</sequence>
<feature type="binding site" description="axial binding residue" evidence="10">
    <location>
        <position position="265"/>
    </location>
    <ligand>
        <name>heme c</name>
        <dbReference type="ChEBI" id="CHEBI:61717"/>
        <label>2</label>
    </ligand>
    <ligandPart>
        <name>Fe</name>
        <dbReference type="ChEBI" id="CHEBI:18248"/>
    </ligandPart>
</feature>
<feature type="domain" description="Cytochrome c" evidence="13">
    <location>
        <begin position="246"/>
        <end position="355"/>
    </location>
</feature>
<evidence type="ECO:0000313" key="14">
    <source>
        <dbReference type="EMBL" id="SIT43073.1"/>
    </source>
</evidence>
<reference evidence="14" key="1">
    <citation type="submission" date="2016-12" db="EMBL/GenBank/DDBJ databases">
        <authorList>
            <person name="Moulin L."/>
        </authorList>
    </citation>
    <scope>NUCLEOTIDE SEQUENCE [LARGE SCALE GENOMIC DNA]</scope>
    <source>
        <strain evidence="14">STM 7183</strain>
    </source>
</reference>
<dbReference type="PROSITE" id="PS51007">
    <property type="entry name" value="CYTC"/>
    <property type="match status" value="3"/>
</dbReference>
<feature type="domain" description="Cytochrome c" evidence="13">
    <location>
        <begin position="383"/>
        <end position="474"/>
    </location>
</feature>
<keyword evidence="12" id="KW-1133">Transmembrane helix</keyword>
<keyword evidence="3 9" id="KW-0349">Heme</keyword>
<comment type="subcellular location">
    <subcellularLocation>
        <location evidence="1">Cell membrane</location>
    </subcellularLocation>
</comment>
<dbReference type="Proteomes" id="UP000195569">
    <property type="component" value="Unassembled WGS sequence"/>
</dbReference>
<dbReference type="PANTHER" id="PTHR35008">
    <property type="entry name" value="BLL4482 PROTEIN-RELATED"/>
    <property type="match status" value="1"/>
</dbReference>
<evidence type="ECO:0000256" key="10">
    <source>
        <dbReference type="PIRSR" id="PIRSR000018-51"/>
    </source>
</evidence>
<dbReference type="InterPro" id="IPR009056">
    <property type="entry name" value="Cyt_c-like_dom"/>
</dbReference>
<dbReference type="GO" id="GO:0020037">
    <property type="term" value="F:heme binding"/>
    <property type="evidence" value="ECO:0007669"/>
    <property type="project" value="InterPro"/>
</dbReference>
<evidence type="ECO:0000256" key="6">
    <source>
        <dbReference type="ARBA" id="ARBA00022737"/>
    </source>
</evidence>
<dbReference type="GO" id="GO:0005886">
    <property type="term" value="C:plasma membrane"/>
    <property type="evidence" value="ECO:0007669"/>
    <property type="project" value="UniProtKB-SubCell"/>
</dbReference>
<feature type="binding site" description="covalent" evidence="9">
    <location>
        <position position="115"/>
    </location>
    <ligand>
        <name>heme c</name>
        <dbReference type="ChEBI" id="CHEBI:61717"/>
        <label>1</label>
    </ligand>
</feature>
<gene>
    <name evidence="14" type="primary">fdhC</name>
    <name evidence="14" type="ORF">BN2476_340050</name>
</gene>
<dbReference type="Gene3D" id="1.10.760.10">
    <property type="entry name" value="Cytochrome c-like domain"/>
    <property type="match status" value="2"/>
</dbReference>
<feature type="binding site" description="covalent" evidence="9">
    <location>
        <position position="118"/>
    </location>
    <ligand>
        <name>heme c</name>
        <dbReference type="ChEBI" id="CHEBI:61717"/>
        <label>1</label>
    </ligand>
</feature>
<keyword evidence="4 10" id="KW-0479">Metal-binding</keyword>
<evidence type="ECO:0000256" key="9">
    <source>
        <dbReference type="PIRSR" id="PIRSR000018-50"/>
    </source>
</evidence>